<organism evidence="3 4">
    <name type="scientific">Modestobacter roseus</name>
    <dbReference type="NCBI Taxonomy" id="1181884"/>
    <lineage>
        <taxon>Bacteria</taxon>
        <taxon>Bacillati</taxon>
        <taxon>Actinomycetota</taxon>
        <taxon>Actinomycetes</taxon>
        <taxon>Geodermatophilales</taxon>
        <taxon>Geodermatophilaceae</taxon>
        <taxon>Modestobacter</taxon>
    </lineage>
</organism>
<keyword evidence="1" id="KW-1133">Transmembrane helix</keyword>
<name>A0A562ILZ6_9ACTN</name>
<dbReference type="InterPro" id="IPR000160">
    <property type="entry name" value="GGDEF_dom"/>
</dbReference>
<feature type="domain" description="GGDEF" evidence="2">
    <location>
        <begin position="201"/>
        <end position="321"/>
    </location>
</feature>
<feature type="transmembrane region" description="Helical" evidence="1">
    <location>
        <begin position="148"/>
        <end position="165"/>
    </location>
</feature>
<gene>
    <name evidence="3" type="ORF">JD78_00243</name>
</gene>
<reference evidence="3 4" key="1">
    <citation type="submission" date="2019-07" db="EMBL/GenBank/DDBJ databases">
        <title>R&amp;d 2014.</title>
        <authorList>
            <person name="Klenk H.-P."/>
        </authorList>
    </citation>
    <scope>NUCLEOTIDE SEQUENCE [LARGE SCALE GENOMIC DNA]</scope>
    <source>
        <strain evidence="3 4">DSM 45764</strain>
    </source>
</reference>
<dbReference type="GO" id="GO:1902201">
    <property type="term" value="P:negative regulation of bacterial-type flagellum-dependent cell motility"/>
    <property type="evidence" value="ECO:0007669"/>
    <property type="project" value="TreeGrafter"/>
</dbReference>
<feature type="transmembrane region" description="Helical" evidence="1">
    <location>
        <begin position="99"/>
        <end position="118"/>
    </location>
</feature>
<comment type="caution">
    <text evidence="3">The sequence shown here is derived from an EMBL/GenBank/DDBJ whole genome shotgun (WGS) entry which is preliminary data.</text>
</comment>
<dbReference type="PROSITE" id="PS50887">
    <property type="entry name" value="GGDEF"/>
    <property type="match status" value="1"/>
</dbReference>
<dbReference type="EMBL" id="VLKF01000001">
    <property type="protein sequence ID" value="TWH71745.1"/>
    <property type="molecule type" value="Genomic_DNA"/>
</dbReference>
<evidence type="ECO:0000256" key="1">
    <source>
        <dbReference type="SAM" id="Phobius"/>
    </source>
</evidence>
<sequence>MRWSRRAPEVATARVAGPVIGLLYALGGLAVLAVVWLPGGPGHRESPLLTAIGPTAVLVGLGLVAWGRALPRWVLHLAVVLGTGLITAVVARAPDTADALALAGVYSFVAVAAFFLFAPSVALGYLLLAMTACVVVLAARGLPPGSVVAVALVTATIGLVVALLVRQASWASVDALTGLANRRGFDDALDEAVRVAVRSGEEFSVALADVDDFKTVNDEQGHAAGDELLCTVADSWGPLLPRGAVLARHGGDEFALLLPACSGPDALRFVERLRAASTRVPLSVGVAEHRAGEQASHVMRRADAALYRAKEAGRGRSELDR</sequence>
<dbReference type="InterPro" id="IPR050469">
    <property type="entry name" value="Diguanylate_Cyclase"/>
</dbReference>
<feature type="transmembrane region" description="Helical" evidence="1">
    <location>
        <begin position="48"/>
        <end position="66"/>
    </location>
</feature>
<keyword evidence="1" id="KW-0472">Membrane</keyword>
<proteinExistence type="predicted"/>
<keyword evidence="4" id="KW-1185">Reference proteome</keyword>
<dbReference type="Gene3D" id="3.30.70.270">
    <property type="match status" value="1"/>
</dbReference>
<dbReference type="SUPFAM" id="SSF55073">
    <property type="entry name" value="Nucleotide cyclase"/>
    <property type="match status" value="1"/>
</dbReference>
<evidence type="ECO:0000313" key="3">
    <source>
        <dbReference type="EMBL" id="TWH71745.1"/>
    </source>
</evidence>
<dbReference type="OrthoDB" id="23692at2"/>
<evidence type="ECO:0000313" key="4">
    <source>
        <dbReference type="Proteomes" id="UP000321490"/>
    </source>
</evidence>
<keyword evidence="1" id="KW-0812">Transmembrane</keyword>
<dbReference type="Pfam" id="PF00990">
    <property type="entry name" value="GGDEF"/>
    <property type="match status" value="1"/>
</dbReference>
<feature type="transmembrane region" description="Helical" evidence="1">
    <location>
        <begin position="12"/>
        <end position="36"/>
    </location>
</feature>
<dbReference type="GO" id="GO:0005886">
    <property type="term" value="C:plasma membrane"/>
    <property type="evidence" value="ECO:0007669"/>
    <property type="project" value="TreeGrafter"/>
</dbReference>
<evidence type="ECO:0000259" key="2">
    <source>
        <dbReference type="PROSITE" id="PS50887"/>
    </source>
</evidence>
<dbReference type="PANTHER" id="PTHR45138:SF9">
    <property type="entry name" value="DIGUANYLATE CYCLASE DGCM-RELATED"/>
    <property type="match status" value="1"/>
</dbReference>
<dbReference type="SMART" id="SM00267">
    <property type="entry name" value="GGDEF"/>
    <property type="match status" value="1"/>
</dbReference>
<dbReference type="Proteomes" id="UP000321490">
    <property type="component" value="Unassembled WGS sequence"/>
</dbReference>
<dbReference type="InterPro" id="IPR029787">
    <property type="entry name" value="Nucleotide_cyclase"/>
</dbReference>
<accession>A0A562ILZ6</accession>
<feature type="transmembrane region" description="Helical" evidence="1">
    <location>
        <begin position="73"/>
        <end position="93"/>
    </location>
</feature>
<dbReference type="GO" id="GO:0052621">
    <property type="term" value="F:diguanylate cyclase activity"/>
    <property type="evidence" value="ECO:0007669"/>
    <property type="project" value="TreeGrafter"/>
</dbReference>
<dbReference type="GO" id="GO:0043709">
    <property type="term" value="P:cell adhesion involved in single-species biofilm formation"/>
    <property type="evidence" value="ECO:0007669"/>
    <property type="project" value="TreeGrafter"/>
</dbReference>
<dbReference type="PANTHER" id="PTHR45138">
    <property type="entry name" value="REGULATORY COMPONENTS OF SENSORY TRANSDUCTION SYSTEM"/>
    <property type="match status" value="1"/>
</dbReference>
<dbReference type="InterPro" id="IPR043128">
    <property type="entry name" value="Rev_trsase/Diguanyl_cyclase"/>
</dbReference>
<dbReference type="NCBIfam" id="TIGR00254">
    <property type="entry name" value="GGDEF"/>
    <property type="match status" value="1"/>
</dbReference>
<protein>
    <submittedName>
        <fullName evidence="3">Diguanylate cyclase (GGDEF)-like protein</fullName>
    </submittedName>
</protein>
<dbReference type="RefSeq" id="WP_153356651.1">
    <property type="nucleotide sequence ID" value="NZ_JABGDC010000013.1"/>
</dbReference>
<dbReference type="AlphaFoldDB" id="A0A562ILZ6"/>
<dbReference type="CDD" id="cd01949">
    <property type="entry name" value="GGDEF"/>
    <property type="match status" value="1"/>
</dbReference>